<evidence type="ECO:0000313" key="3">
    <source>
        <dbReference type="Proteomes" id="UP001595952"/>
    </source>
</evidence>
<dbReference type="Proteomes" id="UP001595952">
    <property type="component" value="Unassembled WGS sequence"/>
</dbReference>
<comment type="caution">
    <text evidence="2">The sequence shown here is derived from an EMBL/GenBank/DDBJ whole genome shotgun (WGS) entry which is preliminary data.</text>
</comment>
<feature type="chain" id="PRO_5045102355" evidence="1">
    <location>
        <begin position="25"/>
        <end position="236"/>
    </location>
</feature>
<accession>A0ABV9I7H4</accession>
<dbReference type="RefSeq" id="WP_380060291.1">
    <property type="nucleotide sequence ID" value="NZ_JBHSEI010000001.1"/>
</dbReference>
<keyword evidence="3" id="KW-1185">Reference proteome</keyword>
<dbReference type="EMBL" id="JBHSEI010000001">
    <property type="protein sequence ID" value="MFC4637265.1"/>
    <property type="molecule type" value="Genomic_DNA"/>
</dbReference>
<evidence type="ECO:0000256" key="1">
    <source>
        <dbReference type="SAM" id="SignalP"/>
    </source>
</evidence>
<protein>
    <submittedName>
        <fullName evidence="2">DUF2259 domain-containing protein</fullName>
    </submittedName>
</protein>
<name>A0ABV9I7H4_9DEIO</name>
<dbReference type="Pfam" id="PF10016">
    <property type="entry name" value="DUF2259"/>
    <property type="match status" value="1"/>
</dbReference>
<evidence type="ECO:0000313" key="2">
    <source>
        <dbReference type="EMBL" id="MFC4637265.1"/>
    </source>
</evidence>
<reference evidence="3" key="1">
    <citation type="journal article" date="2019" name="Int. J. Syst. Evol. Microbiol.">
        <title>The Global Catalogue of Microorganisms (GCM) 10K type strain sequencing project: providing services to taxonomists for standard genome sequencing and annotation.</title>
        <authorList>
            <consortium name="The Broad Institute Genomics Platform"/>
            <consortium name="The Broad Institute Genome Sequencing Center for Infectious Disease"/>
            <person name="Wu L."/>
            <person name="Ma J."/>
        </authorList>
    </citation>
    <scope>NUCLEOTIDE SEQUENCE [LARGE SCALE GENOMIC DNA]</scope>
    <source>
        <strain evidence="3">CCUG 55995</strain>
    </source>
</reference>
<sequence length="236" mass="25259">MNRRALVRSCILALGLALAPVAQAGNRLAVQHVAFNPAGTQVLLVTAGQLDGSGFSAAQLQVVDTNSGHILRQGGLQSETLGVRQTVTALLKREEAALRRWNLWPGRMSTPVYRRVFPSQAPTWAEGAAAGQSRTMKVRVWSWAIPVTLNVSARPGTCAFRDLLPSGEGPAGVALLVNGQPLYRDRALPPARACAARYALERLDVQGNRVAAVLRVYTPGFEGPDAQPLLVAGRLR</sequence>
<feature type="signal peptide" evidence="1">
    <location>
        <begin position="1"/>
        <end position="24"/>
    </location>
</feature>
<proteinExistence type="predicted"/>
<dbReference type="InterPro" id="IPR018725">
    <property type="entry name" value="DUF2259_secreted"/>
</dbReference>
<organism evidence="2 3">
    <name type="scientific">Deinococcus hohokamensis</name>
    <dbReference type="NCBI Taxonomy" id="309883"/>
    <lineage>
        <taxon>Bacteria</taxon>
        <taxon>Thermotogati</taxon>
        <taxon>Deinococcota</taxon>
        <taxon>Deinococci</taxon>
        <taxon>Deinococcales</taxon>
        <taxon>Deinococcaceae</taxon>
        <taxon>Deinococcus</taxon>
    </lineage>
</organism>
<keyword evidence="1" id="KW-0732">Signal</keyword>
<gene>
    <name evidence="2" type="ORF">ACFO0D_02810</name>
</gene>